<evidence type="ECO:0000256" key="5">
    <source>
        <dbReference type="ARBA" id="ARBA00022976"/>
    </source>
</evidence>
<dbReference type="GO" id="GO:0007220">
    <property type="term" value="P:Notch receptor processing"/>
    <property type="evidence" value="ECO:0007669"/>
    <property type="project" value="TreeGrafter"/>
</dbReference>
<dbReference type="AlphaFoldDB" id="A0A6G0Y3K8"/>
<evidence type="ECO:0000256" key="4">
    <source>
        <dbReference type="ARBA" id="ARBA00022692"/>
    </source>
</evidence>
<protein>
    <recommendedName>
        <fullName evidence="3">Gamma-secretase subunit PEN-2</fullName>
    </recommendedName>
</protein>
<feature type="transmembrane region" description="Helical" evidence="8">
    <location>
        <begin position="107"/>
        <end position="128"/>
    </location>
</feature>
<keyword evidence="7 8" id="KW-0472">Membrane</keyword>
<dbReference type="EMBL" id="VUJU01006462">
    <property type="protein sequence ID" value="KAF0748472.1"/>
    <property type="molecule type" value="Genomic_DNA"/>
</dbReference>
<accession>A0A6G0Y3K8</accession>
<evidence type="ECO:0000313" key="9">
    <source>
        <dbReference type="EMBL" id="KAF0748472.1"/>
    </source>
</evidence>
<name>A0A6G0Y3K8_APHCR</name>
<evidence type="ECO:0000256" key="2">
    <source>
        <dbReference type="ARBA" id="ARBA00009607"/>
    </source>
</evidence>
<evidence type="ECO:0000256" key="1">
    <source>
        <dbReference type="ARBA" id="ARBA00004141"/>
    </source>
</evidence>
<reference evidence="9 10" key="1">
    <citation type="submission" date="2019-08" db="EMBL/GenBank/DDBJ databases">
        <title>Whole genome of Aphis craccivora.</title>
        <authorList>
            <person name="Voronova N.V."/>
            <person name="Shulinski R.S."/>
            <person name="Bandarenka Y.V."/>
            <person name="Zhorov D.G."/>
            <person name="Warner D."/>
        </authorList>
    </citation>
    <scope>NUCLEOTIDE SEQUENCE [LARGE SCALE GENOMIC DNA]</scope>
    <source>
        <strain evidence="9">180601</strain>
        <tissue evidence="9">Whole Body</tissue>
    </source>
</reference>
<dbReference type="GO" id="GO:0007219">
    <property type="term" value="P:Notch signaling pathway"/>
    <property type="evidence" value="ECO:0007669"/>
    <property type="project" value="UniProtKB-KW"/>
</dbReference>
<dbReference type="InterPro" id="IPR019379">
    <property type="entry name" value="Gamma_Secretase_Asp_P_PEN2"/>
</dbReference>
<comment type="similarity">
    <text evidence="2">Belongs to the PEN-2 family.</text>
</comment>
<dbReference type="GO" id="GO:0070765">
    <property type="term" value="C:gamma-secretase complex"/>
    <property type="evidence" value="ECO:0007669"/>
    <property type="project" value="TreeGrafter"/>
</dbReference>
<evidence type="ECO:0000256" key="7">
    <source>
        <dbReference type="ARBA" id="ARBA00023136"/>
    </source>
</evidence>
<evidence type="ECO:0000256" key="6">
    <source>
        <dbReference type="ARBA" id="ARBA00022989"/>
    </source>
</evidence>
<evidence type="ECO:0000256" key="8">
    <source>
        <dbReference type="SAM" id="Phobius"/>
    </source>
</evidence>
<gene>
    <name evidence="9" type="ORF">FWK35_00026826</name>
</gene>
<organism evidence="9 10">
    <name type="scientific">Aphis craccivora</name>
    <name type="common">Cowpea aphid</name>
    <dbReference type="NCBI Taxonomy" id="307492"/>
    <lineage>
        <taxon>Eukaryota</taxon>
        <taxon>Metazoa</taxon>
        <taxon>Ecdysozoa</taxon>
        <taxon>Arthropoda</taxon>
        <taxon>Hexapoda</taxon>
        <taxon>Insecta</taxon>
        <taxon>Pterygota</taxon>
        <taxon>Neoptera</taxon>
        <taxon>Paraneoptera</taxon>
        <taxon>Hemiptera</taxon>
        <taxon>Sternorrhyncha</taxon>
        <taxon>Aphidomorpha</taxon>
        <taxon>Aphidoidea</taxon>
        <taxon>Aphididae</taxon>
        <taxon>Aphidini</taxon>
        <taxon>Aphis</taxon>
        <taxon>Aphis</taxon>
    </lineage>
</organism>
<dbReference type="Proteomes" id="UP000478052">
    <property type="component" value="Unassembled WGS sequence"/>
</dbReference>
<evidence type="ECO:0000256" key="3">
    <source>
        <dbReference type="ARBA" id="ARBA00018306"/>
    </source>
</evidence>
<proteinExistence type="inferred from homology"/>
<keyword evidence="10" id="KW-1185">Reference proteome</keyword>
<dbReference type="PANTHER" id="PTHR16318:SF0">
    <property type="entry name" value="GAMMA-SECRETASE SUBUNIT PEN-2"/>
    <property type="match status" value="1"/>
</dbReference>
<comment type="caution">
    <text evidence="9">The sequence shown here is derived from an EMBL/GenBank/DDBJ whole genome shotgun (WGS) entry which is preliminary data.</text>
</comment>
<evidence type="ECO:0000313" key="10">
    <source>
        <dbReference type="Proteomes" id="UP000478052"/>
    </source>
</evidence>
<keyword evidence="5" id="KW-0914">Notch signaling pathway</keyword>
<sequence>MNLYLIDVSSNPSTSQANETENQYPEVRIRQNPHIHHHVHDGVQTEHRPPPNWRTSIKMDEKLTICRIYYIAGFFLLPFFWLVNFVWHYNDAYLAEPFEEQPQFKRYVLRSGIGFVFWSVLLIGWVFYFQTQRNYYNWDYLTFNFPTGSA</sequence>
<dbReference type="Pfam" id="PF10251">
    <property type="entry name" value="PEN-2"/>
    <property type="match status" value="1"/>
</dbReference>
<feature type="transmembrane region" description="Helical" evidence="8">
    <location>
        <begin position="68"/>
        <end position="87"/>
    </location>
</feature>
<comment type="subcellular location">
    <subcellularLocation>
        <location evidence="1">Membrane</location>
        <topology evidence="1">Multi-pass membrane protein</topology>
    </subcellularLocation>
</comment>
<dbReference type="PANTHER" id="PTHR16318">
    <property type="entry name" value="GAMMA-SECRETASE SUBUNIT PEN-2"/>
    <property type="match status" value="1"/>
</dbReference>
<dbReference type="OrthoDB" id="524898at2759"/>
<keyword evidence="6 8" id="KW-1133">Transmembrane helix</keyword>
<keyword evidence="4 8" id="KW-0812">Transmembrane</keyword>